<accession>A0ABY8M947</accession>
<name>A0ABY8M947_9HYPH</name>
<proteinExistence type="predicted"/>
<dbReference type="NCBIfam" id="NF033634">
    <property type="entry name" value="SLATT_1"/>
    <property type="match status" value="1"/>
</dbReference>
<keyword evidence="3" id="KW-1185">Reference proteome</keyword>
<gene>
    <name evidence="2" type="ORF">QEO92_08925</name>
</gene>
<organism evidence="2 3">
    <name type="scientific">Neorhizobium petrolearium</name>
    <dbReference type="NCBI Taxonomy" id="515361"/>
    <lineage>
        <taxon>Bacteria</taxon>
        <taxon>Pseudomonadati</taxon>
        <taxon>Pseudomonadota</taxon>
        <taxon>Alphaproteobacteria</taxon>
        <taxon>Hyphomicrobiales</taxon>
        <taxon>Rhizobiaceae</taxon>
        <taxon>Rhizobium/Agrobacterium group</taxon>
        <taxon>Neorhizobium</taxon>
    </lineage>
</organism>
<evidence type="ECO:0000313" key="3">
    <source>
        <dbReference type="Proteomes" id="UP001227095"/>
    </source>
</evidence>
<protein>
    <submittedName>
        <fullName evidence="2">SLATT domain-containing protein</fullName>
    </submittedName>
</protein>
<evidence type="ECO:0000256" key="1">
    <source>
        <dbReference type="SAM" id="Phobius"/>
    </source>
</evidence>
<sequence length="169" mass="18877">MTGQQDTAKWEQIADDHAAKVSATIKYYLKEIEDCATRDRQLSVAVMILGILTPVLVAQVAVWDGDVGLVLKVGSIVTATALAVTEGLRKIYAYDKRWAASYTALLALRRARADYKIRRLGLPPGSEEWKKNFITYQNLYHDTIAKETQDFFTHLGKAEKQTEADTPAT</sequence>
<keyword evidence="1" id="KW-1133">Transmembrane helix</keyword>
<feature type="transmembrane region" description="Helical" evidence="1">
    <location>
        <begin position="69"/>
        <end position="88"/>
    </location>
</feature>
<keyword evidence="1" id="KW-0472">Membrane</keyword>
<evidence type="ECO:0000313" key="2">
    <source>
        <dbReference type="EMBL" id="WGI70144.1"/>
    </source>
</evidence>
<dbReference type="Proteomes" id="UP001227095">
    <property type="component" value="Chromosome"/>
</dbReference>
<dbReference type="Pfam" id="PF14015">
    <property type="entry name" value="DUF4231"/>
    <property type="match status" value="1"/>
</dbReference>
<dbReference type="EMBL" id="CP123000">
    <property type="protein sequence ID" value="WGI70144.1"/>
    <property type="molecule type" value="Genomic_DNA"/>
</dbReference>
<keyword evidence="1" id="KW-0812">Transmembrane</keyword>
<feature type="transmembrane region" description="Helical" evidence="1">
    <location>
        <begin position="42"/>
        <end position="63"/>
    </location>
</feature>
<dbReference type="RefSeq" id="WP_227702772.1">
    <property type="nucleotide sequence ID" value="NZ_CP123000.1"/>
</dbReference>
<dbReference type="InterPro" id="IPR025325">
    <property type="entry name" value="DUF4231"/>
</dbReference>
<reference evidence="2 3" key="1">
    <citation type="submission" date="2023-04" db="EMBL/GenBank/DDBJ databases">
        <title>Neorhizobium petrolearium OS53, complete genome.</title>
        <authorList>
            <person name="Yu T."/>
        </authorList>
    </citation>
    <scope>NUCLEOTIDE SEQUENCE [LARGE SCALE GENOMIC DNA]</scope>
    <source>
        <strain evidence="2 3">OS53</strain>
    </source>
</reference>